<dbReference type="RefSeq" id="WP_193678654.1">
    <property type="nucleotide sequence ID" value="NZ_JADDIV010000006.1"/>
</dbReference>
<keyword evidence="2" id="KW-0229">DNA integration</keyword>
<dbReference type="InterPro" id="IPR046668">
    <property type="entry name" value="DUF6538"/>
</dbReference>
<reference evidence="7 8" key="1">
    <citation type="submission" date="2020-10" db="EMBL/GenBank/DDBJ databases">
        <title>Ramlibacter sp. HM2 16S ribosomal RNA gene Genome sequencing and assembly.</title>
        <authorList>
            <person name="Kang M."/>
        </authorList>
    </citation>
    <scope>NUCLEOTIDE SEQUENCE [LARGE SCALE GENOMIC DNA]</scope>
    <source>
        <strain evidence="7 8">HM2</strain>
    </source>
</reference>
<name>A0ABR9S945_9BURK</name>
<feature type="domain" description="Tyr recombinase" evidence="6">
    <location>
        <begin position="298"/>
        <end position="507"/>
    </location>
</feature>
<dbReference type="PANTHER" id="PTHR30349:SF41">
    <property type="entry name" value="INTEGRASE_RECOMBINASE PROTEIN MJ0367-RELATED"/>
    <property type="match status" value="1"/>
</dbReference>
<accession>A0ABR9S945</accession>
<dbReference type="SUPFAM" id="SSF56349">
    <property type="entry name" value="DNA breaking-rejoining enzymes"/>
    <property type="match status" value="1"/>
</dbReference>
<protein>
    <submittedName>
        <fullName evidence="7">Tyrosine-type recombinase/integrase</fullName>
    </submittedName>
</protein>
<dbReference type="InterPro" id="IPR002104">
    <property type="entry name" value="Integrase_catalytic"/>
</dbReference>
<evidence type="ECO:0000313" key="7">
    <source>
        <dbReference type="EMBL" id="MBE7370031.1"/>
    </source>
</evidence>
<dbReference type="InterPro" id="IPR050090">
    <property type="entry name" value="Tyrosine_recombinase_XerCD"/>
</dbReference>
<evidence type="ECO:0000256" key="5">
    <source>
        <dbReference type="SAM" id="Coils"/>
    </source>
</evidence>
<dbReference type="Proteomes" id="UP000806285">
    <property type="component" value="Unassembled WGS sequence"/>
</dbReference>
<dbReference type="Pfam" id="PF00589">
    <property type="entry name" value="Phage_integrase"/>
    <property type="match status" value="1"/>
</dbReference>
<dbReference type="PROSITE" id="PS51898">
    <property type="entry name" value="TYR_RECOMBINASE"/>
    <property type="match status" value="1"/>
</dbReference>
<dbReference type="EMBL" id="JADDIV010000006">
    <property type="protein sequence ID" value="MBE7370031.1"/>
    <property type="molecule type" value="Genomic_DNA"/>
</dbReference>
<evidence type="ECO:0000256" key="2">
    <source>
        <dbReference type="ARBA" id="ARBA00022908"/>
    </source>
</evidence>
<dbReference type="InterPro" id="IPR013762">
    <property type="entry name" value="Integrase-like_cat_sf"/>
</dbReference>
<evidence type="ECO:0000256" key="3">
    <source>
        <dbReference type="ARBA" id="ARBA00023125"/>
    </source>
</evidence>
<dbReference type="PANTHER" id="PTHR30349">
    <property type="entry name" value="PHAGE INTEGRASE-RELATED"/>
    <property type="match status" value="1"/>
</dbReference>
<comment type="similarity">
    <text evidence="1">Belongs to the 'phage' integrase family.</text>
</comment>
<keyword evidence="8" id="KW-1185">Reference proteome</keyword>
<dbReference type="Gene3D" id="1.10.443.10">
    <property type="entry name" value="Intergrase catalytic core"/>
    <property type="match status" value="1"/>
</dbReference>
<feature type="coiled-coil region" evidence="5">
    <location>
        <begin position="79"/>
        <end position="106"/>
    </location>
</feature>
<organism evidence="7 8">
    <name type="scientific">Ramlibacter pallidus</name>
    <dbReference type="NCBI Taxonomy" id="2780087"/>
    <lineage>
        <taxon>Bacteria</taxon>
        <taxon>Pseudomonadati</taxon>
        <taxon>Pseudomonadota</taxon>
        <taxon>Betaproteobacteria</taxon>
        <taxon>Burkholderiales</taxon>
        <taxon>Comamonadaceae</taxon>
        <taxon>Ramlibacter</taxon>
    </lineage>
</organism>
<dbReference type="InterPro" id="IPR011010">
    <property type="entry name" value="DNA_brk_join_enz"/>
</dbReference>
<evidence type="ECO:0000256" key="4">
    <source>
        <dbReference type="ARBA" id="ARBA00023172"/>
    </source>
</evidence>
<gene>
    <name evidence="7" type="ORF">IM787_20890</name>
</gene>
<keyword evidence="4" id="KW-0233">DNA recombination</keyword>
<comment type="caution">
    <text evidence="7">The sequence shown here is derived from an EMBL/GenBank/DDBJ whole genome shotgun (WGS) entry which is preliminary data.</text>
</comment>
<keyword evidence="3" id="KW-0238">DNA-binding</keyword>
<sequence>MGTHHPYLQRRGNRLFFRISVPAALRPLVGVRELTSTLKTGDRASALPLALEFGATAHHLFNELTTCMSSDDLKKVLAEARVKLRVDQVRAEMEEQVEEAHRARIAAIQAAARENDASRRELLAKVETLEKALSTVTAWSARPAPMPPTPSAAPEVLQEGVSEPLATLIARFLAGYAKERKPAMFKKHQPALQLLRELHGAKTITGLRQSDLTDYFNVVHGLPSRWAEKCKKLGVSPRVLASEPHAERLSKKTFDDNYVVPVRLFLKWARLNWQDQGFPVSLTTEGIEFLGEDDEGLRRQRALTREELAQLFHIELREFRTLQAEEHKWWLPALAFYTGARVNELCQVNPQTDIGTAKDGIPYVLVTEDTPADDRVRKSTKTGVQRFVPLHPELVAGGFLDYVERVRKRGSKLLFPAWTPTNARASTQAERWFRDFLRAKGLRDETPGARVVGFHAFRHTLLARAANSHPPVDASSITGHADPAKSSVVRAYEGELLLSTKLRTLTAIRFGFSPFEGAV</sequence>
<keyword evidence="5" id="KW-0175">Coiled coil</keyword>
<evidence type="ECO:0000313" key="8">
    <source>
        <dbReference type="Proteomes" id="UP000806285"/>
    </source>
</evidence>
<evidence type="ECO:0000259" key="6">
    <source>
        <dbReference type="PROSITE" id="PS51898"/>
    </source>
</evidence>
<dbReference type="Pfam" id="PF20172">
    <property type="entry name" value="DUF6538"/>
    <property type="match status" value="1"/>
</dbReference>
<proteinExistence type="inferred from homology"/>
<evidence type="ECO:0000256" key="1">
    <source>
        <dbReference type="ARBA" id="ARBA00008857"/>
    </source>
</evidence>